<dbReference type="EMBL" id="CP001089">
    <property type="protein sequence ID" value="ACD95973.1"/>
    <property type="molecule type" value="Genomic_DNA"/>
</dbReference>
<dbReference type="AlphaFoldDB" id="B3E4N7"/>
<evidence type="ECO:0000313" key="3">
    <source>
        <dbReference type="Proteomes" id="UP000002420"/>
    </source>
</evidence>
<dbReference type="Gene3D" id="1.20.5.170">
    <property type="match status" value="1"/>
</dbReference>
<evidence type="ECO:0000313" key="2">
    <source>
        <dbReference type="EMBL" id="ACD95973.1"/>
    </source>
</evidence>
<keyword evidence="3" id="KW-1185">Reference proteome</keyword>
<organism evidence="2 3">
    <name type="scientific">Trichlorobacter lovleyi (strain ATCC BAA-1151 / DSM 17278 / SZ)</name>
    <name type="common">Geobacter lovleyi</name>
    <dbReference type="NCBI Taxonomy" id="398767"/>
    <lineage>
        <taxon>Bacteria</taxon>
        <taxon>Pseudomonadati</taxon>
        <taxon>Thermodesulfobacteriota</taxon>
        <taxon>Desulfuromonadia</taxon>
        <taxon>Geobacterales</taxon>
        <taxon>Geobacteraceae</taxon>
        <taxon>Trichlorobacter</taxon>
    </lineage>
</organism>
<name>B3E4N7_TRIL1</name>
<evidence type="ECO:0000256" key="1">
    <source>
        <dbReference type="SAM" id="MobiDB-lite"/>
    </source>
</evidence>
<gene>
    <name evidence="2" type="ordered locus">Glov_2257</name>
</gene>
<sequence>MNSECRIKEPLTPSDEQGLRERIDELRTKNAHLEAENSALMAEVASLHEQISKLKSEPEFSEAFSEAR</sequence>
<protein>
    <submittedName>
        <fullName evidence="2">Uncharacterized protein</fullName>
    </submittedName>
</protein>
<proteinExistence type="predicted"/>
<dbReference type="KEGG" id="glo:Glov_2257"/>
<dbReference type="HOGENOM" id="CLU_2787952_0_0_7"/>
<dbReference type="Proteomes" id="UP000002420">
    <property type="component" value="Chromosome"/>
</dbReference>
<accession>B3E4N7</accession>
<reference evidence="2 3" key="1">
    <citation type="submission" date="2008-05" db="EMBL/GenBank/DDBJ databases">
        <title>Complete sequence of chromosome of Geobacter lovleyi SZ.</title>
        <authorList>
            <consortium name="US DOE Joint Genome Institute"/>
            <person name="Lucas S."/>
            <person name="Copeland A."/>
            <person name="Lapidus A."/>
            <person name="Glavina del Rio T."/>
            <person name="Dalin E."/>
            <person name="Tice H."/>
            <person name="Bruce D."/>
            <person name="Goodwin L."/>
            <person name="Pitluck S."/>
            <person name="Chertkov O."/>
            <person name="Meincke L."/>
            <person name="Brettin T."/>
            <person name="Detter J.C."/>
            <person name="Han C."/>
            <person name="Tapia R."/>
            <person name="Kuske C.R."/>
            <person name="Schmutz J."/>
            <person name="Larimer F."/>
            <person name="Land M."/>
            <person name="Hauser L."/>
            <person name="Kyrpides N."/>
            <person name="Mikhailova N."/>
            <person name="Sung Y."/>
            <person name="Fletcher K.E."/>
            <person name="Ritalahti K.M."/>
            <person name="Loeffler F.E."/>
            <person name="Richardson P."/>
        </authorList>
    </citation>
    <scope>NUCLEOTIDE SEQUENCE [LARGE SCALE GENOMIC DNA]</scope>
    <source>
        <strain evidence="3">ATCC BAA-1151 / DSM 17278 / SZ</strain>
    </source>
</reference>
<feature type="region of interest" description="Disordered" evidence="1">
    <location>
        <begin position="1"/>
        <end position="20"/>
    </location>
</feature>